<feature type="compositionally biased region" description="Low complexity" evidence="9">
    <location>
        <begin position="1"/>
        <end position="13"/>
    </location>
</feature>
<sequence length="452" mass="49673">MTQSSSAVSASDVPPQPRRRANSPLPAWLRQTVGHNGQHRWLVDSIFGIGMMLTIGFPFTTRADWSYFFNWASVPVWLLFTAACVIRRVSPWSSFVLVTIGFCIKLLLGLRPHGMEIAILIVLYTGAVWGSRALFYLTAVASVVYPVVQSAYIATFPQDMPFITIFAGDGIVSLDRIIVNFSIVAVPLTLFAMISWVAGALQRMQISTSRSAHSAQIAELEYQRAQEQLVVEQERSQIARDMHDVVAHSLAVVVAQADGGRYLMKSSPQAVEPVLATISETARDALLDVRGLLSQLRHTQAETERKTLDDLTPLIGRIRAAGLNLQTNVQGERHPVGANAEVAIYRLVQESLTNALKYGDGRFPTRLQTLWGEQFEITVRNRVSRKPKFQRGSRHGLVGMRERLAVVGGTVTAGPQGDDWVVTATVPYADRSRAAATPGLPNLQNEDANGTT</sequence>
<protein>
    <recommendedName>
        <fullName evidence="2">histidine kinase</fullName>
        <ecNumber evidence="2">2.7.13.3</ecNumber>
    </recommendedName>
</protein>
<dbReference type="CDD" id="cd16917">
    <property type="entry name" value="HATPase_UhpB-NarQ-NarX-like"/>
    <property type="match status" value="1"/>
</dbReference>
<dbReference type="GO" id="GO:0016301">
    <property type="term" value="F:kinase activity"/>
    <property type="evidence" value="ECO:0007669"/>
    <property type="project" value="UniProtKB-KW"/>
</dbReference>
<dbReference type="Gene3D" id="1.20.5.1930">
    <property type="match status" value="1"/>
</dbReference>
<proteinExistence type="predicted"/>
<keyword evidence="7" id="KW-0067">ATP-binding</keyword>
<dbReference type="Gene3D" id="3.30.565.10">
    <property type="entry name" value="Histidine kinase-like ATPase, C-terminal domain"/>
    <property type="match status" value="1"/>
</dbReference>
<evidence type="ECO:0000256" key="2">
    <source>
        <dbReference type="ARBA" id="ARBA00012438"/>
    </source>
</evidence>
<feature type="transmembrane region" description="Helical" evidence="10">
    <location>
        <begin position="177"/>
        <end position="201"/>
    </location>
</feature>
<evidence type="ECO:0000259" key="12">
    <source>
        <dbReference type="Pfam" id="PF23539"/>
    </source>
</evidence>
<feature type="domain" description="Signal transduction histidine kinase subgroup 3 dimerisation and phosphoacceptor" evidence="11">
    <location>
        <begin position="234"/>
        <end position="300"/>
    </location>
</feature>
<feature type="region of interest" description="Disordered" evidence="9">
    <location>
        <begin position="433"/>
        <end position="452"/>
    </location>
</feature>
<keyword evidence="3" id="KW-0597">Phosphoprotein</keyword>
<dbReference type="InterPro" id="IPR050482">
    <property type="entry name" value="Sensor_HK_TwoCompSys"/>
</dbReference>
<evidence type="ECO:0000256" key="3">
    <source>
        <dbReference type="ARBA" id="ARBA00022553"/>
    </source>
</evidence>
<keyword evidence="10" id="KW-0472">Membrane</keyword>
<keyword evidence="8" id="KW-0902">Two-component regulatory system</keyword>
<feature type="region of interest" description="Disordered" evidence="9">
    <location>
        <begin position="1"/>
        <end position="23"/>
    </location>
</feature>
<keyword evidence="6 13" id="KW-0418">Kinase</keyword>
<dbReference type="Pfam" id="PF23539">
    <property type="entry name" value="DUF7134"/>
    <property type="match status" value="1"/>
</dbReference>
<feature type="compositionally biased region" description="Polar residues" evidence="9">
    <location>
        <begin position="442"/>
        <end position="452"/>
    </location>
</feature>
<evidence type="ECO:0000256" key="4">
    <source>
        <dbReference type="ARBA" id="ARBA00022679"/>
    </source>
</evidence>
<evidence type="ECO:0000256" key="8">
    <source>
        <dbReference type="ARBA" id="ARBA00023012"/>
    </source>
</evidence>
<evidence type="ECO:0000256" key="6">
    <source>
        <dbReference type="ARBA" id="ARBA00022777"/>
    </source>
</evidence>
<dbReference type="PANTHER" id="PTHR24421">
    <property type="entry name" value="NITRATE/NITRITE SENSOR PROTEIN NARX-RELATED"/>
    <property type="match status" value="1"/>
</dbReference>
<keyword evidence="4" id="KW-0808">Transferase</keyword>
<feature type="transmembrane region" description="Helical" evidence="10">
    <location>
        <begin position="67"/>
        <end position="86"/>
    </location>
</feature>
<evidence type="ECO:0000313" key="13">
    <source>
        <dbReference type="EMBL" id="UQN15969.1"/>
    </source>
</evidence>
<feature type="transmembrane region" description="Helical" evidence="10">
    <location>
        <begin position="117"/>
        <end position="137"/>
    </location>
</feature>
<name>A0ABY4N005_9MICO</name>
<evidence type="ECO:0000256" key="5">
    <source>
        <dbReference type="ARBA" id="ARBA00022741"/>
    </source>
</evidence>
<evidence type="ECO:0000256" key="10">
    <source>
        <dbReference type="SAM" id="Phobius"/>
    </source>
</evidence>
<dbReference type="PANTHER" id="PTHR24421:SF10">
    <property type="entry name" value="NITRATE_NITRITE SENSOR PROTEIN NARQ"/>
    <property type="match status" value="1"/>
</dbReference>
<keyword evidence="5" id="KW-0547">Nucleotide-binding</keyword>
<evidence type="ECO:0000256" key="1">
    <source>
        <dbReference type="ARBA" id="ARBA00000085"/>
    </source>
</evidence>
<comment type="catalytic activity">
    <reaction evidence="1">
        <text>ATP + protein L-histidine = ADP + protein N-phospho-L-histidine.</text>
        <dbReference type="EC" id="2.7.13.3"/>
    </reaction>
</comment>
<dbReference type="InterPro" id="IPR011712">
    <property type="entry name" value="Sig_transdc_His_kin_sub3_dim/P"/>
</dbReference>
<dbReference type="InterPro" id="IPR036890">
    <property type="entry name" value="HATPase_C_sf"/>
</dbReference>
<dbReference type="EMBL" id="CP097160">
    <property type="protein sequence ID" value="UQN15969.1"/>
    <property type="molecule type" value="Genomic_DNA"/>
</dbReference>
<dbReference type="InterPro" id="IPR055558">
    <property type="entry name" value="DUF7134"/>
</dbReference>
<keyword evidence="10" id="KW-0812">Transmembrane</keyword>
<dbReference type="EC" id="2.7.13.3" evidence="2"/>
<feature type="domain" description="DUF7134" evidence="12">
    <location>
        <begin position="38"/>
        <end position="160"/>
    </location>
</feature>
<evidence type="ECO:0000256" key="9">
    <source>
        <dbReference type="SAM" id="MobiDB-lite"/>
    </source>
</evidence>
<keyword evidence="10" id="KW-1133">Transmembrane helix</keyword>
<dbReference type="SUPFAM" id="SSF55874">
    <property type="entry name" value="ATPase domain of HSP90 chaperone/DNA topoisomerase II/histidine kinase"/>
    <property type="match status" value="1"/>
</dbReference>
<reference evidence="13" key="1">
    <citation type="submission" date="2022-05" db="EMBL/GenBank/DDBJ databases">
        <title>Complete genome sequence of toluene-degrading Gulosibacter sediminis strain ACHW.36C.</title>
        <authorList>
            <person name="Wai A.C."/>
            <person name="Lai G.K."/>
            <person name="Griffin S.D."/>
            <person name="Leung F.C."/>
        </authorList>
    </citation>
    <scope>NUCLEOTIDE SEQUENCE [LARGE SCALE GENOMIC DNA]</scope>
    <source>
        <strain evidence="13">ACHW.36C</strain>
    </source>
</reference>
<evidence type="ECO:0000256" key="7">
    <source>
        <dbReference type="ARBA" id="ARBA00022840"/>
    </source>
</evidence>
<gene>
    <name evidence="13" type="ORF">M3M28_05845</name>
</gene>
<evidence type="ECO:0000259" key="11">
    <source>
        <dbReference type="Pfam" id="PF07730"/>
    </source>
</evidence>
<accession>A0ABY4N005</accession>
<organism evidence="13">
    <name type="scientific">Gulosibacter sediminis</name>
    <dbReference type="NCBI Taxonomy" id="1729695"/>
    <lineage>
        <taxon>Bacteria</taxon>
        <taxon>Bacillati</taxon>
        <taxon>Actinomycetota</taxon>
        <taxon>Actinomycetes</taxon>
        <taxon>Micrococcales</taxon>
        <taxon>Microbacteriaceae</taxon>
        <taxon>Gulosibacter</taxon>
    </lineage>
</organism>
<feature type="transmembrane region" description="Helical" evidence="10">
    <location>
        <begin position="41"/>
        <end position="60"/>
    </location>
</feature>
<dbReference type="Pfam" id="PF07730">
    <property type="entry name" value="HisKA_3"/>
    <property type="match status" value="1"/>
</dbReference>